<dbReference type="OrthoDB" id="79252at2759"/>
<feature type="compositionally biased region" description="Basic residues" evidence="5">
    <location>
        <begin position="110"/>
        <end position="119"/>
    </location>
</feature>
<dbReference type="Pfam" id="PF20826">
    <property type="entry name" value="PHD_5"/>
    <property type="match status" value="1"/>
</dbReference>
<dbReference type="AlphaFoldDB" id="A0A075AYE2"/>
<evidence type="ECO:0000256" key="1">
    <source>
        <dbReference type="ARBA" id="ARBA00022723"/>
    </source>
</evidence>
<dbReference type="PANTHER" id="PTHR46462:SF3">
    <property type="entry name" value="UPSET, ISOFORM A"/>
    <property type="match status" value="1"/>
</dbReference>
<keyword evidence="1" id="KW-0479">Metal-binding</keyword>
<keyword evidence="8" id="KW-1185">Reference proteome</keyword>
<dbReference type="GO" id="GO:0006355">
    <property type="term" value="P:regulation of DNA-templated transcription"/>
    <property type="evidence" value="ECO:0007669"/>
    <property type="project" value="TreeGrafter"/>
</dbReference>
<dbReference type="GO" id="GO:0034967">
    <property type="term" value="C:Set3 complex"/>
    <property type="evidence" value="ECO:0007669"/>
    <property type="project" value="TreeGrafter"/>
</dbReference>
<dbReference type="EMBL" id="KE560848">
    <property type="protein sequence ID" value="EPZ35345.1"/>
    <property type="molecule type" value="Genomic_DNA"/>
</dbReference>
<dbReference type="GO" id="GO:0070210">
    <property type="term" value="C:Rpd3L-Expanded complex"/>
    <property type="evidence" value="ECO:0007669"/>
    <property type="project" value="TreeGrafter"/>
</dbReference>
<dbReference type="PANTHER" id="PTHR46462">
    <property type="entry name" value="UPSET, ISOFORM A"/>
    <property type="match status" value="1"/>
</dbReference>
<evidence type="ECO:0000256" key="3">
    <source>
        <dbReference type="ARBA" id="ARBA00022833"/>
    </source>
</evidence>
<dbReference type="InterPro" id="IPR019786">
    <property type="entry name" value="Zinc_finger_PHD-type_CS"/>
</dbReference>
<dbReference type="SMART" id="SM00317">
    <property type="entry name" value="SET"/>
    <property type="match status" value="1"/>
</dbReference>
<feature type="region of interest" description="Disordered" evidence="5">
    <location>
        <begin position="531"/>
        <end position="560"/>
    </location>
</feature>
<dbReference type="CDD" id="cd10529">
    <property type="entry name" value="SET_SETD5-like"/>
    <property type="match status" value="1"/>
</dbReference>
<evidence type="ECO:0000256" key="4">
    <source>
        <dbReference type="ARBA" id="ARBA00022853"/>
    </source>
</evidence>
<dbReference type="PROSITE" id="PS50280">
    <property type="entry name" value="SET"/>
    <property type="match status" value="1"/>
</dbReference>
<dbReference type="InterPro" id="IPR001214">
    <property type="entry name" value="SET_dom"/>
</dbReference>
<dbReference type="Gene3D" id="2.170.270.10">
    <property type="entry name" value="SET domain"/>
    <property type="match status" value="1"/>
</dbReference>
<dbReference type="PROSITE" id="PS01359">
    <property type="entry name" value="ZF_PHD_1"/>
    <property type="match status" value="1"/>
</dbReference>
<keyword evidence="3" id="KW-0862">Zinc</keyword>
<evidence type="ECO:0000256" key="5">
    <source>
        <dbReference type="SAM" id="MobiDB-lite"/>
    </source>
</evidence>
<protein>
    <submittedName>
        <fullName evidence="7">Zinc finger, PHD-type domain-containing protein</fullName>
    </submittedName>
</protein>
<evidence type="ECO:0000256" key="2">
    <source>
        <dbReference type="ARBA" id="ARBA00022771"/>
    </source>
</evidence>
<dbReference type="HOGENOM" id="CLU_470217_0_0_1"/>
<dbReference type="CDD" id="cd15550">
    <property type="entry name" value="PHD_MLL5"/>
    <property type="match status" value="1"/>
</dbReference>
<feature type="region of interest" description="Disordered" evidence="5">
    <location>
        <begin position="331"/>
        <end position="359"/>
    </location>
</feature>
<dbReference type="SUPFAM" id="SSF82199">
    <property type="entry name" value="SET domain"/>
    <property type="match status" value="1"/>
</dbReference>
<dbReference type="InterPro" id="IPR011011">
    <property type="entry name" value="Znf_FYVE_PHD"/>
</dbReference>
<keyword evidence="2" id="KW-0863">Zinc-finger</keyword>
<feature type="domain" description="SET" evidence="6">
    <location>
        <begin position="173"/>
        <end position="298"/>
    </location>
</feature>
<gene>
    <name evidence="7" type="ORF">O9G_000741</name>
</gene>
<sequence length="580" mass="66503">MNALSHIFFMDGLTPSQYIPNEEEGEIRCVCEIMDDDGFTIQCDKCGVWQHTICMGIAKEEVPDTYFCEKCEPRAVDVELAKKMQQERLSLLPNSSSGPEMNESYDLGKRPRGRPPGKKRYNEETDYEGTFEVIQQNIVSETIKKNIEDIFMLPLFATLDLYRETLEFPLRPMSFTVKRIRNKGFPKKGNNKFGIYAGQSIDAGRFIYEFRGIVQLKAMIVSEISLVECNQSFVLFHPQLDFIVDAREVGDNGRFIRRSCRPNAEIRTIVTEDEKNFKFGIFAKTTISENEEIFIDVDFEHGNSCFVYECGCNNPEFCLANFPNQNIKENVQKKRGRKKKSINGESDKDIIDEGESELSDVEMNQNMLEASNSDFKKLSREERKIMQYMESFERLEKMQQRKKQRRREQPENERIFTSIPKAGRRGRPKKEQSVESPASTPLSVQTNLPSPVQDPTTPAAKTPQSSFESLNYRGLKKVWMDSYLKDGGASKNELICTPIKKRPLGLGIDTSTLSFDPLPTSTGITTEFFHNQTPLEDSIKQSDPPESLKHPDSETPSKVKMSLSEYMEQKRLSRNFSSEN</sequence>
<name>A0A075AYE2_ROZAC</name>
<dbReference type="Proteomes" id="UP000030755">
    <property type="component" value="Unassembled WGS sequence"/>
</dbReference>
<dbReference type="GO" id="GO:0006325">
    <property type="term" value="P:chromatin organization"/>
    <property type="evidence" value="ECO:0007669"/>
    <property type="project" value="UniProtKB-KW"/>
</dbReference>
<proteinExistence type="predicted"/>
<dbReference type="SMART" id="SM00249">
    <property type="entry name" value="PHD"/>
    <property type="match status" value="1"/>
</dbReference>
<evidence type="ECO:0000313" key="7">
    <source>
        <dbReference type="EMBL" id="EPZ35345.1"/>
    </source>
</evidence>
<evidence type="ECO:0000259" key="6">
    <source>
        <dbReference type="PROSITE" id="PS50280"/>
    </source>
</evidence>
<keyword evidence="4" id="KW-0156">Chromatin regulator</keyword>
<reference evidence="7 8" key="1">
    <citation type="journal article" date="2013" name="Curr. Biol.">
        <title>Shared signatures of parasitism and phylogenomics unite Cryptomycota and microsporidia.</title>
        <authorList>
            <person name="James T.Y."/>
            <person name="Pelin A."/>
            <person name="Bonen L."/>
            <person name="Ahrendt S."/>
            <person name="Sain D."/>
            <person name="Corradi N."/>
            <person name="Stajich J.E."/>
        </authorList>
    </citation>
    <scope>NUCLEOTIDE SEQUENCE [LARGE SCALE GENOMIC DNA]</scope>
    <source>
        <strain evidence="7 8">CSF55</strain>
    </source>
</reference>
<dbReference type="STRING" id="988480.A0A075AYE2"/>
<dbReference type="GO" id="GO:0008270">
    <property type="term" value="F:zinc ion binding"/>
    <property type="evidence" value="ECO:0007669"/>
    <property type="project" value="UniProtKB-KW"/>
</dbReference>
<feature type="region of interest" description="Disordered" evidence="5">
    <location>
        <begin position="89"/>
        <end position="122"/>
    </location>
</feature>
<dbReference type="InterPro" id="IPR001965">
    <property type="entry name" value="Znf_PHD"/>
</dbReference>
<dbReference type="Pfam" id="PF00856">
    <property type="entry name" value="SET"/>
    <property type="match status" value="1"/>
</dbReference>
<accession>A0A075AYE2</accession>
<dbReference type="SUPFAM" id="SSF57903">
    <property type="entry name" value="FYVE/PHD zinc finger"/>
    <property type="match status" value="1"/>
</dbReference>
<dbReference type="Gene3D" id="3.30.40.10">
    <property type="entry name" value="Zinc/RING finger domain, C3HC4 (zinc finger)"/>
    <property type="match status" value="1"/>
</dbReference>
<organism evidence="7 8">
    <name type="scientific">Rozella allomycis (strain CSF55)</name>
    <dbReference type="NCBI Taxonomy" id="988480"/>
    <lineage>
        <taxon>Eukaryota</taxon>
        <taxon>Fungi</taxon>
        <taxon>Fungi incertae sedis</taxon>
        <taxon>Cryptomycota</taxon>
        <taxon>Cryptomycota incertae sedis</taxon>
        <taxon>Rozella</taxon>
    </lineage>
</organism>
<feature type="compositionally biased region" description="Basic and acidic residues" evidence="5">
    <location>
        <begin position="546"/>
        <end position="557"/>
    </location>
</feature>
<feature type="compositionally biased region" description="Polar residues" evidence="5">
    <location>
        <begin position="434"/>
        <end position="456"/>
    </location>
</feature>
<evidence type="ECO:0000313" key="8">
    <source>
        <dbReference type="Proteomes" id="UP000030755"/>
    </source>
</evidence>
<dbReference type="InterPro" id="IPR013083">
    <property type="entry name" value="Znf_RING/FYVE/PHD"/>
</dbReference>
<feature type="region of interest" description="Disordered" evidence="5">
    <location>
        <begin position="395"/>
        <end position="466"/>
    </location>
</feature>
<dbReference type="InterPro" id="IPR046341">
    <property type="entry name" value="SET_dom_sf"/>
</dbReference>